<gene>
    <name evidence="3" type="ORF">CYFUS_007138</name>
</gene>
<dbReference type="GO" id="GO:0016491">
    <property type="term" value="F:oxidoreductase activity"/>
    <property type="evidence" value="ECO:0007669"/>
    <property type="project" value="UniProtKB-KW"/>
</dbReference>
<name>A0A250JDL0_9BACT</name>
<proteinExistence type="predicted"/>
<dbReference type="InterPro" id="IPR028939">
    <property type="entry name" value="P5C_Rdtase_cat_N"/>
</dbReference>
<dbReference type="KEGG" id="cfus:CYFUS_007138"/>
<keyword evidence="1" id="KW-0560">Oxidoreductase</keyword>
<protein>
    <submittedName>
        <fullName evidence="3">NADP oxidoreductase coenzyme F420-dependent</fullName>
    </submittedName>
</protein>
<evidence type="ECO:0000313" key="3">
    <source>
        <dbReference type="EMBL" id="ATB41670.1"/>
    </source>
</evidence>
<dbReference type="RefSeq" id="WP_095989349.1">
    <property type="nucleotide sequence ID" value="NZ_CP022098.1"/>
</dbReference>
<evidence type="ECO:0000259" key="2">
    <source>
        <dbReference type="Pfam" id="PF03807"/>
    </source>
</evidence>
<dbReference type="EMBL" id="CP022098">
    <property type="protein sequence ID" value="ATB41670.1"/>
    <property type="molecule type" value="Genomic_DNA"/>
</dbReference>
<reference evidence="3 4" key="1">
    <citation type="submission" date="2017-06" db="EMBL/GenBank/DDBJ databases">
        <title>Sequencing and comparative analysis of myxobacterial genomes.</title>
        <authorList>
            <person name="Rupp O."/>
            <person name="Goesmann A."/>
            <person name="Sogaard-Andersen L."/>
        </authorList>
    </citation>
    <scope>NUCLEOTIDE SEQUENCE [LARGE SCALE GENOMIC DNA]</scope>
    <source>
        <strain evidence="3 4">DSM 52655</strain>
    </source>
</reference>
<evidence type="ECO:0000256" key="1">
    <source>
        <dbReference type="ARBA" id="ARBA00023002"/>
    </source>
</evidence>
<organism evidence="3 4">
    <name type="scientific">Cystobacter fuscus</name>
    <dbReference type="NCBI Taxonomy" id="43"/>
    <lineage>
        <taxon>Bacteria</taxon>
        <taxon>Pseudomonadati</taxon>
        <taxon>Myxococcota</taxon>
        <taxon>Myxococcia</taxon>
        <taxon>Myxococcales</taxon>
        <taxon>Cystobacterineae</taxon>
        <taxon>Archangiaceae</taxon>
        <taxon>Cystobacter</taxon>
    </lineage>
</organism>
<dbReference type="InterPro" id="IPR051267">
    <property type="entry name" value="STEAP_metalloreductase"/>
</dbReference>
<accession>A0A250JDL0</accession>
<evidence type="ECO:0000313" key="4">
    <source>
        <dbReference type="Proteomes" id="UP000217257"/>
    </source>
</evidence>
<sequence length="213" mass="23285">MRIGIIGSGKVGRALGAWMTRVGYEVAFTSRTQAHALEAARDAGPGATALELRALVESCDLLLLTLPFAQIVPTLEPLRQALARKILVDVTNPITDNHRALSMGHTTSGAEEISRRFPEASVVKAFNAVFAEVYAAQRARLEDRPITMFYAGDEDAAKQRVRELLVRLGFDAVDAGPLMNSRYLEPLSLLNIHLGRVLGWGAHIGFSLLREPR</sequence>
<dbReference type="Proteomes" id="UP000217257">
    <property type="component" value="Chromosome"/>
</dbReference>
<dbReference type="AlphaFoldDB" id="A0A250JDL0"/>
<dbReference type="PANTHER" id="PTHR14239">
    <property type="entry name" value="DUDULIN-RELATED"/>
    <property type="match status" value="1"/>
</dbReference>
<feature type="domain" description="Pyrroline-5-carboxylate reductase catalytic N-terminal" evidence="2">
    <location>
        <begin position="2"/>
        <end position="93"/>
    </location>
</feature>
<dbReference type="PANTHER" id="PTHR14239:SF10">
    <property type="entry name" value="REDUCTASE"/>
    <property type="match status" value="1"/>
</dbReference>
<dbReference type="SUPFAM" id="SSF51735">
    <property type="entry name" value="NAD(P)-binding Rossmann-fold domains"/>
    <property type="match status" value="1"/>
</dbReference>
<dbReference type="Gene3D" id="3.40.50.720">
    <property type="entry name" value="NAD(P)-binding Rossmann-like Domain"/>
    <property type="match status" value="1"/>
</dbReference>
<dbReference type="InterPro" id="IPR036291">
    <property type="entry name" value="NAD(P)-bd_dom_sf"/>
</dbReference>
<dbReference type="Pfam" id="PF03807">
    <property type="entry name" value="F420_oxidored"/>
    <property type="match status" value="1"/>
</dbReference>